<dbReference type="InterPro" id="IPR036188">
    <property type="entry name" value="FAD/NAD-bd_sf"/>
</dbReference>
<dbReference type="Pfam" id="PF01593">
    <property type="entry name" value="Amino_oxidase"/>
    <property type="match status" value="1"/>
</dbReference>
<organism evidence="2">
    <name type="scientific">Pseudidiomarina aestuarii</name>
    <dbReference type="NCBI Taxonomy" id="624146"/>
    <lineage>
        <taxon>Bacteria</taxon>
        <taxon>Pseudomonadati</taxon>
        <taxon>Pseudomonadota</taxon>
        <taxon>Gammaproteobacteria</taxon>
        <taxon>Alteromonadales</taxon>
        <taxon>Idiomarinaceae</taxon>
        <taxon>Pseudidiomarina</taxon>
    </lineage>
</organism>
<evidence type="ECO:0000259" key="1">
    <source>
        <dbReference type="Pfam" id="PF01593"/>
    </source>
</evidence>
<reference evidence="2" key="1">
    <citation type="submission" date="2018-03" db="EMBL/GenBank/DDBJ databases">
        <title>Cross-interface Injection: A General Nanoliter Liquid Handling Method Applied to Single Cells Genome Amplification Automated Nanoliter Liquid Handling Applied to Single Cell Multiple Displacement Amplification.</title>
        <authorList>
            <person name="Yun J."/>
            <person name="Xu P."/>
            <person name="Xu J."/>
            <person name="Dai X."/>
            <person name="Wang Y."/>
            <person name="Zheng X."/>
            <person name="Cao C."/>
            <person name="Yi Q."/>
            <person name="Zhu Y."/>
            <person name="Wang L."/>
            <person name="Dong Z."/>
            <person name="Huang Y."/>
            <person name="Huang L."/>
            <person name="Du W."/>
        </authorList>
    </citation>
    <scope>NUCLEOTIDE SEQUENCE [LARGE SCALE GENOMIC DNA]</scope>
    <source>
        <strain evidence="2">Z-D3-2</strain>
    </source>
</reference>
<feature type="domain" description="Amine oxidase" evidence="1">
    <location>
        <begin position="10"/>
        <end position="281"/>
    </location>
</feature>
<protein>
    <submittedName>
        <fullName evidence="2">Dehydrogenase</fullName>
    </submittedName>
</protein>
<dbReference type="SUPFAM" id="SSF51905">
    <property type="entry name" value="FAD/NAD(P)-binding domain"/>
    <property type="match status" value="1"/>
</dbReference>
<dbReference type="GO" id="GO:0016491">
    <property type="term" value="F:oxidoreductase activity"/>
    <property type="evidence" value="ECO:0007669"/>
    <property type="project" value="InterPro"/>
</dbReference>
<name>A0A2T4CYJ1_9GAMM</name>
<comment type="caution">
    <text evidence="2">The sequence shown here is derived from an EMBL/GenBank/DDBJ whole genome shotgun (WGS) entry which is preliminary data.</text>
</comment>
<accession>A0A2T4CYJ1</accession>
<dbReference type="Gene3D" id="3.90.660.20">
    <property type="entry name" value="Protoporphyrinogen oxidase, mitochondrial, domain 2"/>
    <property type="match status" value="1"/>
</dbReference>
<dbReference type="InterPro" id="IPR050464">
    <property type="entry name" value="Zeta_carotene_desat/Oxidored"/>
</dbReference>
<proteinExistence type="predicted"/>
<dbReference type="InterPro" id="IPR002937">
    <property type="entry name" value="Amino_oxidase"/>
</dbReference>
<sequence>MKIAVVGGGISGLTSAYYLAKKHEVTVFEAGNYLGGHTDTHSIEISGKAFHVDTGFIVFNQQNYPNFSKLLTQLGVESQPTEMSFSVSNATSGLEYNATDLNKLFCQRRNLVSFRFYRMLWDLVRFYREAPLLLNEDDDGLTLGQYLAINNYSDIFINDHLIPMACALWSGPSLSVVDFPAQYFIRFMHNHHMLSLTDRPQWRVVKGGSKTYVDALVQQTNAEFMTGSPIQRIERNIHGVSLSVHGEKRHFDKVIIAAHADQALRMLDQPSETEVAVLGGIGFQENEMHLHTDADILPKNTLAWASWNVRVSPELSQQCTVSYHMNTLQSLNAPAELIVSLNSGHLIDPKKVLVHRRYAHPIYNLSTLNAQRRWQEVADTQHTFYCGAYWGWGFHEDGVSSALRVIDALENSQQGVADVA</sequence>
<dbReference type="AlphaFoldDB" id="A0A2T4CYJ1"/>
<dbReference type="EMBL" id="PYVN01000011">
    <property type="protein sequence ID" value="PTB86582.1"/>
    <property type="molecule type" value="Genomic_DNA"/>
</dbReference>
<gene>
    <name evidence="2" type="ORF">C9940_01830</name>
</gene>
<dbReference type="PANTHER" id="PTHR42923:SF17">
    <property type="entry name" value="AMINE OXIDASE DOMAIN-CONTAINING PROTEIN"/>
    <property type="match status" value="1"/>
</dbReference>
<dbReference type="PANTHER" id="PTHR42923">
    <property type="entry name" value="PROTOPORPHYRINOGEN OXIDASE"/>
    <property type="match status" value="1"/>
</dbReference>
<dbReference type="Gene3D" id="3.50.50.60">
    <property type="entry name" value="FAD/NAD(P)-binding domain"/>
    <property type="match status" value="2"/>
</dbReference>
<evidence type="ECO:0000313" key="2">
    <source>
        <dbReference type="EMBL" id="PTB86582.1"/>
    </source>
</evidence>